<name>A0AAX2M782_CHRVL</name>
<comment type="caution">
    <text evidence="2">The sequence shown here is derived from an EMBL/GenBank/DDBJ whole genome shotgun (WGS) entry which is preliminary data.</text>
</comment>
<dbReference type="Proteomes" id="UP000254029">
    <property type="component" value="Unassembled WGS sequence"/>
</dbReference>
<organism evidence="2 3">
    <name type="scientific">Chromobacterium violaceum</name>
    <dbReference type="NCBI Taxonomy" id="536"/>
    <lineage>
        <taxon>Bacteria</taxon>
        <taxon>Pseudomonadati</taxon>
        <taxon>Pseudomonadota</taxon>
        <taxon>Betaproteobacteria</taxon>
        <taxon>Neisseriales</taxon>
        <taxon>Chromobacteriaceae</taxon>
        <taxon>Chromobacterium</taxon>
    </lineage>
</organism>
<evidence type="ECO:0008006" key="4">
    <source>
        <dbReference type="Google" id="ProtNLM"/>
    </source>
</evidence>
<sequence length="126" mass="14835">MADSRLTLATLLSLKQRRERGIRSAIAKLEQREADLNGHKQQLLQERQQLWRQWRNCGAAEQVLDQQEWQSFKSQLADYYQLDQCLLEQVAVTDKQCADLQIAKAEQRQLLRQALLDQEKLKLLME</sequence>
<protein>
    <recommendedName>
        <fullName evidence="4">Type III secretion protein</fullName>
    </recommendedName>
</protein>
<dbReference type="AlphaFoldDB" id="A0AAX2M782"/>
<dbReference type="EMBL" id="UIGR01000001">
    <property type="protein sequence ID" value="SUX32265.1"/>
    <property type="molecule type" value="Genomic_DNA"/>
</dbReference>
<feature type="coiled-coil region" evidence="1">
    <location>
        <begin position="22"/>
        <end position="49"/>
    </location>
</feature>
<evidence type="ECO:0000313" key="2">
    <source>
        <dbReference type="EMBL" id="SUX32265.1"/>
    </source>
</evidence>
<proteinExistence type="predicted"/>
<evidence type="ECO:0000313" key="3">
    <source>
        <dbReference type="Proteomes" id="UP000254029"/>
    </source>
</evidence>
<dbReference type="RefSeq" id="WP_076228083.1">
    <property type="nucleotide sequence ID" value="NZ_JBHMEH010000107.1"/>
</dbReference>
<keyword evidence="1" id="KW-0175">Coiled coil</keyword>
<evidence type="ECO:0000256" key="1">
    <source>
        <dbReference type="SAM" id="Coils"/>
    </source>
</evidence>
<reference evidence="2 3" key="1">
    <citation type="submission" date="2018-06" db="EMBL/GenBank/DDBJ databases">
        <authorList>
            <consortium name="Pathogen Informatics"/>
            <person name="Doyle S."/>
        </authorList>
    </citation>
    <scope>NUCLEOTIDE SEQUENCE [LARGE SCALE GENOMIC DNA]</scope>
    <source>
        <strain evidence="2 3">NCTC8684</strain>
    </source>
</reference>
<accession>A0AAX2M782</accession>
<gene>
    <name evidence="2" type="ORF">NCTC8684_01340</name>
</gene>